<proteinExistence type="predicted"/>
<feature type="region of interest" description="Disordered" evidence="1">
    <location>
        <begin position="28"/>
        <end position="101"/>
    </location>
</feature>
<evidence type="ECO:0000256" key="1">
    <source>
        <dbReference type="SAM" id="MobiDB-lite"/>
    </source>
</evidence>
<feature type="region of interest" description="Disordered" evidence="1">
    <location>
        <begin position="1"/>
        <end position="20"/>
    </location>
</feature>
<organism evidence="2 3">
    <name type="scientific">Kingdonia uniflora</name>
    <dbReference type="NCBI Taxonomy" id="39325"/>
    <lineage>
        <taxon>Eukaryota</taxon>
        <taxon>Viridiplantae</taxon>
        <taxon>Streptophyta</taxon>
        <taxon>Embryophyta</taxon>
        <taxon>Tracheophyta</taxon>
        <taxon>Spermatophyta</taxon>
        <taxon>Magnoliopsida</taxon>
        <taxon>Ranunculales</taxon>
        <taxon>Circaeasteraceae</taxon>
        <taxon>Kingdonia</taxon>
    </lineage>
</organism>
<gene>
    <name evidence="2" type="ORF">GIB67_024532</name>
</gene>
<dbReference type="Proteomes" id="UP000541444">
    <property type="component" value="Unassembled WGS sequence"/>
</dbReference>
<evidence type="ECO:0000313" key="3">
    <source>
        <dbReference type="Proteomes" id="UP000541444"/>
    </source>
</evidence>
<accession>A0A7J7LNR7</accession>
<comment type="caution">
    <text evidence="2">The sequence shown here is derived from an EMBL/GenBank/DDBJ whole genome shotgun (WGS) entry which is preliminary data.</text>
</comment>
<reference evidence="2 3" key="1">
    <citation type="journal article" date="2020" name="IScience">
        <title>Genome Sequencing of the Endangered Kingdonia uniflora (Circaeasteraceae, Ranunculales) Reveals Potential Mechanisms of Evolutionary Specialization.</title>
        <authorList>
            <person name="Sun Y."/>
            <person name="Deng T."/>
            <person name="Zhang A."/>
            <person name="Moore M.J."/>
            <person name="Landis J.B."/>
            <person name="Lin N."/>
            <person name="Zhang H."/>
            <person name="Zhang X."/>
            <person name="Huang J."/>
            <person name="Zhang X."/>
            <person name="Sun H."/>
            <person name="Wang H."/>
        </authorList>
    </citation>
    <scope>NUCLEOTIDE SEQUENCE [LARGE SCALE GENOMIC DNA]</scope>
    <source>
        <strain evidence="2">TB1705</strain>
        <tissue evidence="2">Leaf</tissue>
    </source>
</reference>
<protein>
    <submittedName>
        <fullName evidence="2">Uncharacterized protein</fullName>
    </submittedName>
</protein>
<name>A0A7J7LNR7_9MAGN</name>
<keyword evidence="3" id="KW-1185">Reference proteome</keyword>
<dbReference type="AlphaFoldDB" id="A0A7J7LNR7"/>
<sequence>MASSSKSRTQTLPSSTMVSSSKFQNLFKHTSLSPSSPKPLHPMASLPKTPQSSSMASAPKAHHSFKLTSQSSTMGLLSKPQYPFKHRSHSGSSPKPHYTFKHRSFSSTKGTIIITSRASSRDSWSTDGKEVCSKINGDSWLAEESDDLVSSARNLGSRGCEGQYWLTKNGDDLISSARNSSSRDCEGSSSPLLSSSRFGDVFATDSSPSFNSTNAKPWSNAASKRIYEVSQKPLIRTSSNRPCGILYLRRISPSRPNFISA</sequence>
<feature type="compositionally biased region" description="Polar residues" evidence="1">
    <location>
        <begin position="66"/>
        <end position="75"/>
    </location>
</feature>
<evidence type="ECO:0000313" key="2">
    <source>
        <dbReference type="EMBL" id="KAF6144305.1"/>
    </source>
</evidence>
<dbReference type="EMBL" id="JACGCM010002131">
    <property type="protein sequence ID" value="KAF6144305.1"/>
    <property type="molecule type" value="Genomic_DNA"/>
</dbReference>